<dbReference type="InterPro" id="IPR058925">
    <property type="entry name" value="zf-C2H2_AcuF"/>
</dbReference>
<accession>A0ABR1HBR2</accession>
<evidence type="ECO:0000259" key="2">
    <source>
        <dbReference type="SMART" id="SM00355"/>
    </source>
</evidence>
<dbReference type="PANTHER" id="PTHR35391">
    <property type="entry name" value="C2H2-TYPE DOMAIN-CONTAINING PROTEIN-RELATED"/>
    <property type="match status" value="1"/>
</dbReference>
<dbReference type="Proteomes" id="UP001498421">
    <property type="component" value="Unassembled WGS sequence"/>
</dbReference>
<comment type="caution">
    <text evidence="3">The sequence shown here is derived from an EMBL/GenBank/DDBJ whole genome shotgun (WGS) entry which is preliminary data.</text>
</comment>
<sequence>MRSNVVSGLEWLKDSAIRVGEIITGKRPNRSAPAGADADVSKDSLESAAERTTELEQLLDILHSSISHLFSLSILIRRLRPKGRLPIVDSLDSLDSSADVTYVEDKFPKARQLPWLARRMGDAISRRRELIRYRQQHRAKISKAPEEFTNPNVDTETIATSYKEDDTVPFSPNNEPDVASVYTSATSFTTNTMDSEGTGLNIPDLSDMVLDGVQLNYGEPIECPYCRTIQNVGNRYEWKKHVFADLQPYVCIFKNCSLKLFETRQEWLEHETTFHQRHWRCTLCPGSEASYATEEDIAVHIESDHRGNVTENQLPLLLEACEQQSQTLDTSSCPFCQEWKEDSFLADNSRGFCRHIARHLRLLSLVSIPLGIEGLEIRSMAKQNGFSQDWQQTLRELNVQRSLFLILGADLDHMGDKATMHTLVFPKLSEICIKNGTGWDQIQEHDEGRRLQRLIRSIVVKPSQDSYKTEQPPVGEDEIHEA</sequence>
<evidence type="ECO:0000256" key="1">
    <source>
        <dbReference type="SAM" id="MobiDB-lite"/>
    </source>
</evidence>
<keyword evidence="4" id="KW-1185">Reference proteome</keyword>
<feature type="domain" description="C2H2-type" evidence="2">
    <location>
        <begin position="331"/>
        <end position="359"/>
    </location>
</feature>
<protein>
    <recommendedName>
        <fullName evidence="2">C2H2-type domain-containing protein</fullName>
    </recommendedName>
</protein>
<dbReference type="InterPro" id="IPR013087">
    <property type="entry name" value="Znf_C2H2_type"/>
</dbReference>
<feature type="domain" description="C2H2-type" evidence="2">
    <location>
        <begin position="249"/>
        <end position="275"/>
    </location>
</feature>
<dbReference type="PANTHER" id="PTHR35391:SF7">
    <property type="entry name" value="C2H2-TYPE DOMAIN-CONTAINING PROTEIN"/>
    <property type="match status" value="1"/>
</dbReference>
<evidence type="ECO:0000313" key="4">
    <source>
        <dbReference type="Proteomes" id="UP001498421"/>
    </source>
</evidence>
<reference evidence="3 4" key="1">
    <citation type="journal article" date="2025" name="Microbiol. Resour. Announc.">
        <title>Draft genome sequences for Neonectria magnoliae and Neonectria punicea, canker pathogens of Liriodendron tulipifera and Acer saccharum in West Virginia.</title>
        <authorList>
            <person name="Petronek H.M."/>
            <person name="Kasson M.T."/>
            <person name="Metheny A.M."/>
            <person name="Stauder C.M."/>
            <person name="Lovett B."/>
            <person name="Lynch S.C."/>
            <person name="Garnas J.R."/>
            <person name="Kasson L.R."/>
            <person name="Stajich J.E."/>
        </authorList>
    </citation>
    <scope>NUCLEOTIDE SEQUENCE [LARGE SCALE GENOMIC DNA]</scope>
    <source>
        <strain evidence="3 4">NRRL 64651</strain>
    </source>
</reference>
<organism evidence="3 4">
    <name type="scientific">Neonectria magnoliae</name>
    <dbReference type="NCBI Taxonomy" id="2732573"/>
    <lineage>
        <taxon>Eukaryota</taxon>
        <taxon>Fungi</taxon>
        <taxon>Dikarya</taxon>
        <taxon>Ascomycota</taxon>
        <taxon>Pezizomycotina</taxon>
        <taxon>Sordariomycetes</taxon>
        <taxon>Hypocreomycetidae</taxon>
        <taxon>Hypocreales</taxon>
        <taxon>Nectriaceae</taxon>
        <taxon>Neonectria</taxon>
    </lineage>
</organism>
<dbReference type="EMBL" id="JAZAVK010000163">
    <property type="protein sequence ID" value="KAK7418603.1"/>
    <property type="molecule type" value="Genomic_DNA"/>
</dbReference>
<dbReference type="SMART" id="SM00355">
    <property type="entry name" value="ZnF_C2H2"/>
    <property type="match status" value="3"/>
</dbReference>
<gene>
    <name evidence="3" type="ORF">QQZ08_011187</name>
</gene>
<feature type="domain" description="C2H2-type" evidence="2">
    <location>
        <begin position="279"/>
        <end position="305"/>
    </location>
</feature>
<feature type="region of interest" description="Disordered" evidence="1">
    <location>
        <begin position="463"/>
        <end position="482"/>
    </location>
</feature>
<proteinExistence type="predicted"/>
<evidence type="ECO:0000313" key="3">
    <source>
        <dbReference type="EMBL" id="KAK7418603.1"/>
    </source>
</evidence>
<name>A0ABR1HBR2_9HYPO</name>
<dbReference type="Pfam" id="PF26082">
    <property type="entry name" value="zf-C2H2_AcuF"/>
    <property type="match status" value="1"/>
</dbReference>